<dbReference type="PROSITE" id="PS00411">
    <property type="entry name" value="KINESIN_MOTOR_1"/>
    <property type="match status" value="1"/>
</dbReference>
<gene>
    <name evidence="14" type="ORF">CDCA_CDCA20G4840</name>
</gene>
<keyword evidence="7" id="KW-0206">Cytoskeleton</keyword>
<dbReference type="GO" id="GO:0008574">
    <property type="term" value="F:plus-end-directed microtubule motor activity"/>
    <property type="evidence" value="ECO:0007669"/>
    <property type="project" value="TreeGrafter"/>
</dbReference>
<dbReference type="Proteomes" id="UP001301350">
    <property type="component" value="Unassembled WGS sequence"/>
</dbReference>
<dbReference type="InterPro" id="IPR001752">
    <property type="entry name" value="Kinesin_motor_dom"/>
</dbReference>
<dbReference type="InterPro" id="IPR027417">
    <property type="entry name" value="P-loop_NTPase"/>
</dbReference>
<evidence type="ECO:0000259" key="13">
    <source>
        <dbReference type="PROSITE" id="PS50067"/>
    </source>
</evidence>
<keyword evidence="5 9" id="KW-0067">ATP-binding</keyword>
<feature type="region of interest" description="Disordered" evidence="12">
    <location>
        <begin position="1"/>
        <end position="23"/>
    </location>
</feature>
<comment type="caution">
    <text evidence="14">The sequence shown here is derived from an EMBL/GenBank/DDBJ whole genome shotgun (WGS) entry which is preliminary data.</text>
</comment>
<evidence type="ECO:0000256" key="12">
    <source>
        <dbReference type="SAM" id="MobiDB-lite"/>
    </source>
</evidence>
<evidence type="ECO:0000256" key="5">
    <source>
        <dbReference type="ARBA" id="ARBA00022840"/>
    </source>
</evidence>
<dbReference type="PANTHER" id="PTHR47970">
    <property type="entry name" value="KINESIN-LIKE PROTEIN KIF11"/>
    <property type="match status" value="1"/>
</dbReference>
<feature type="compositionally biased region" description="Polar residues" evidence="12">
    <location>
        <begin position="713"/>
        <end position="733"/>
    </location>
</feature>
<dbReference type="Gene3D" id="3.40.850.10">
    <property type="entry name" value="Kinesin motor domain"/>
    <property type="match status" value="1"/>
</dbReference>
<evidence type="ECO:0000256" key="2">
    <source>
        <dbReference type="ARBA" id="ARBA00022490"/>
    </source>
</evidence>
<dbReference type="Pfam" id="PF00225">
    <property type="entry name" value="Kinesin"/>
    <property type="match status" value="1"/>
</dbReference>
<evidence type="ECO:0000256" key="6">
    <source>
        <dbReference type="ARBA" id="ARBA00023175"/>
    </source>
</evidence>
<dbReference type="PANTHER" id="PTHR47970:SF12">
    <property type="entry name" value="KINESIN FAMILY MEMBER 11"/>
    <property type="match status" value="1"/>
</dbReference>
<evidence type="ECO:0000313" key="14">
    <source>
        <dbReference type="EMBL" id="KAK4538815.1"/>
    </source>
</evidence>
<keyword evidence="11" id="KW-0175">Coiled coil</keyword>
<proteinExistence type="inferred from homology"/>
<evidence type="ECO:0000256" key="7">
    <source>
        <dbReference type="ARBA" id="ARBA00023212"/>
    </source>
</evidence>
<comment type="similarity">
    <text evidence="8">Belongs to the TRAFAC class myosin-kinesin ATPase superfamily. Kinesin family. KIN-5/BimC subfamily.</text>
</comment>
<evidence type="ECO:0000256" key="8">
    <source>
        <dbReference type="ARBA" id="ARBA00034704"/>
    </source>
</evidence>
<organism evidence="14 15">
    <name type="scientific">Cyanidium caldarium</name>
    <name type="common">Red alga</name>
    <dbReference type="NCBI Taxonomy" id="2771"/>
    <lineage>
        <taxon>Eukaryota</taxon>
        <taxon>Rhodophyta</taxon>
        <taxon>Bangiophyceae</taxon>
        <taxon>Cyanidiales</taxon>
        <taxon>Cyanidiaceae</taxon>
        <taxon>Cyanidium</taxon>
    </lineage>
</organism>
<keyword evidence="2" id="KW-0963">Cytoplasm</keyword>
<dbReference type="InterPro" id="IPR047149">
    <property type="entry name" value="KIF11-like"/>
</dbReference>
<dbReference type="PRINTS" id="PR00380">
    <property type="entry name" value="KINESINHEAVY"/>
</dbReference>
<feature type="region of interest" description="Disordered" evidence="12">
    <location>
        <begin position="664"/>
        <end position="733"/>
    </location>
</feature>
<name>A0AAV9J3C4_CYACA</name>
<comment type="subcellular location">
    <subcellularLocation>
        <location evidence="1">Cytoplasm</location>
        <location evidence="1">Cytoskeleton</location>
    </subcellularLocation>
</comment>
<evidence type="ECO:0000256" key="3">
    <source>
        <dbReference type="ARBA" id="ARBA00022701"/>
    </source>
</evidence>
<evidence type="ECO:0000256" key="11">
    <source>
        <dbReference type="SAM" id="Coils"/>
    </source>
</evidence>
<evidence type="ECO:0000256" key="9">
    <source>
        <dbReference type="PROSITE-ProRule" id="PRU00283"/>
    </source>
</evidence>
<accession>A0AAV9J3C4</accession>
<feature type="domain" description="Kinesin motor" evidence="13">
    <location>
        <begin position="22"/>
        <end position="399"/>
    </location>
</feature>
<sequence>MTTATRKRAASRPGGGSSAAERVQVAVRCRPFTPAESRASSRPVLAARINELLREVRVLQSAWPSLSASAPPPPPSLSTSASSAWHPPHSDLEFDNLPPSATRSYVYDRVFGPSATQAAVYDTLVRPIVSDSIAGYNCTIFAYGQTGAGKTYTMEGERHAHSGQSGSSRDDPLAGIIPRAIRHIFSELQARQRDIEFAVRCSYLELYNEQLTDLLATGSVAPPLRILQDPTRGTFVAGLEEVPVRNETEVFALLDKSCNRRHTAETQMNKFSSRSHAIFTVTVHVRESTAGGEDLLTVGKLNLVDLAGSENIGRSGASNDRAREAGSINQSLLTLGRVITALVDNHPHVPYRDSKLTRLLQESLGGHNKTAIIATIGPCASNLEETLSTLDYAYRAKNIQNRPTLNQMLMRKALIREYAEEIARLRLELEATRAKNGIYLPPELYAEMEEARVGHRDGMAALERQLQDRLQEKEVLQRLATEATQRVQQAEAQARAAAEQLIASEGQCRRWQQRVQQLTQERDEQRYLLQCRIDTEDKLSKEAMTLLNNLTHALGDLEALHGQVERQARQQRQLQERLAGMGTRMRAGTDGLRQRWRAWQAEMEQALQEIMGGEEEADDAAAEDVYPAAEAPRRRTWAYPKKLSRTRATEQLLATFRSAQAMSNVAAAGAPEDDDRGGGHDENEPMRAGVRARHTLPGVGVVAAERPTESHKSVSTTGSNRSASVLSQRQTLP</sequence>
<dbReference type="GO" id="GO:0005876">
    <property type="term" value="C:spindle microtubule"/>
    <property type="evidence" value="ECO:0007669"/>
    <property type="project" value="TreeGrafter"/>
</dbReference>
<dbReference type="GO" id="GO:0008017">
    <property type="term" value="F:microtubule binding"/>
    <property type="evidence" value="ECO:0007669"/>
    <property type="project" value="InterPro"/>
</dbReference>
<feature type="compositionally biased region" description="Basic residues" evidence="12">
    <location>
        <begin position="1"/>
        <end position="10"/>
    </location>
</feature>
<keyword evidence="4 9" id="KW-0547">Nucleotide-binding</keyword>
<dbReference type="GO" id="GO:0072686">
    <property type="term" value="C:mitotic spindle"/>
    <property type="evidence" value="ECO:0007669"/>
    <property type="project" value="TreeGrafter"/>
</dbReference>
<keyword evidence="3 10" id="KW-0493">Microtubule</keyword>
<dbReference type="GO" id="GO:0007018">
    <property type="term" value="P:microtubule-based movement"/>
    <property type="evidence" value="ECO:0007669"/>
    <property type="project" value="InterPro"/>
</dbReference>
<feature type="region of interest" description="Disordered" evidence="12">
    <location>
        <begin position="65"/>
        <end position="96"/>
    </location>
</feature>
<evidence type="ECO:0000256" key="4">
    <source>
        <dbReference type="ARBA" id="ARBA00022741"/>
    </source>
</evidence>
<feature type="compositionally biased region" description="Basic and acidic residues" evidence="12">
    <location>
        <begin position="676"/>
        <end position="685"/>
    </location>
</feature>
<evidence type="ECO:0000313" key="15">
    <source>
        <dbReference type="Proteomes" id="UP001301350"/>
    </source>
</evidence>
<dbReference type="PROSITE" id="PS50067">
    <property type="entry name" value="KINESIN_MOTOR_2"/>
    <property type="match status" value="1"/>
</dbReference>
<dbReference type="GO" id="GO:0051231">
    <property type="term" value="P:spindle elongation"/>
    <property type="evidence" value="ECO:0007669"/>
    <property type="project" value="TreeGrafter"/>
</dbReference>
<feature type="binding site" evidence="9">
    <location>
        <begin position="144"/>
        <end position="151"/>
    </location>
    <ligand>
        <name>ATP</name>
        <dbReference type="ChEBI" id="CHEBI:30616"/>
    </ligand>
</feature>
<dbReference type="InterPro" id="IPR036961">
    <property type="entry name" value="Kinesin_motor_dom_sf"/>
</dbReference>
<evidence type="ECO:0000256" key="10">
    <source>
        <dbReference type="RuleBase" id="RU000394"/>
    </source>
</evidence>
<dbReference type="FunFam" id="3.40.850.10:FF:000019">
    <property type="entry name" value="Kinesin-like protein KIN-5D"/>
    <property type="match status" value="1"/>
</dbReference>
<dbReference type="GO" id="GO:0005524">
    <property type="term" value="F:ATP binding"/>
    <property type="evidence" value="ECO:0007669"/>
    <property type="project" value="UniProtKB-UniRule"/>
</dbReference>
<feature type="coiled-coil region" evidence="11">
    <location>
        <begin position="459"/>
        <end position="521"/>
    </location>
</feature>
<dbReference type="AlphaFoldDB" id="A0AAV9J3C4"/>
<protein>
    <recommendedName>
        <fullName evidence="10">Kinesin-like protein</fullName>
    </recommendedName>
</protein>
<keyword evidence="6 9" id="KW-0505">Motor protein</keyword>
<reference evidence="14 15" key="1">
    <citation type="submission" date="2022-07" db="EMBL/GenBank/DDBJ databases">
        <title>Genome-wide signatures of adaptation to extreme environments.</title>
        <authorList>
            <person name="Cho C.H."/>
            <person name="Yoon H.S."/>
        </authorList>
    </citation>
    <scope>NUCLEOTIDE SEQUENCE [LARGE SCALE GENOMIC DNA]</scope>
    <source>
        <strain evidence="14 15">DBV 063 E5</strain>
    </source>
</reference>
<evidence type="ECO:0000256" key="1">
    <source>
        <dbReference type="ARBA" id="ARBA00004245"/>
    </source>
</evidence>
<dbReference type="InterPro" id="IPR019821">
    <property type="entry name" value="Kinesin_motor_CS"/>
</dbReference>
<dbReference type="SMART" id="SM00129">
    <property type="entry name" value="KISc"/>
    <property type="match status" value="1"/>
</dbReference>
<dbReference type="GO" id="GO:0090307">
    <property type="term" value="P:mitotic spindle assembly"/>
    <property type="evidence" value="ECO:0007669"/>
    <property type="project" value="TreeGrafter"/>
</dbReference>
<keyword evidence="15" id="KW-1185">Reference proteome</keyword>
<dbReference type="EMBL" id="JANCYW010000020">
    <property type="protein sequence ID" value="KAK4538815.1"/>
    <property type="molecule type" value="Genomic_DNA"/>
</dbReference>
<dbReference type="SUPFAM" id="SSF52540">
    <property type="entry name" value="P-loop containing nucleoside triphosphate hydrolases"/>
    <property type="match status" value="1"/>
</dbReference>